<protein>
    <submittedName>
        <fullName evidence="3">Carbohydrate family 9 binding domain-like</fullName>
    </submittedName>
</protein>
<dbReference type="Gene3D" id="2.60.40.1190">
    <property type="match status" value="1"/>
</dbReference>
<evidence type="ECO:0000313" key="3">
    <source>
        <dbReference type="EMBL" id="SHG45915.1"/>
    </source>
</evidence>
<accession>A0A1M5JZV2</accession>
<dbReference type="InterPro" id="IPR010502">
    <property type="entry name" value="Carb-bd_dom_fam9"/>
</dbReference>
<dbReference type="CDD" id="cd09618">
    <property type="entry name" value="CBM9_like_2"/>
    <property type="match status" value="1"/>
</dbReference>
<sequence>MENRFIIFIVLMLTGLLGYSQITLRNYKATRITTSPTIDGSLDDEVWSVLVDGWSSDFVQRLPNEGASPTAQTHFKVVHDDKFLYVAILCDDQKEQVNRWMSRRDGYTGDWVEIVLDTYHDKRTAFSFTLSSSGVKSDKYITLNGAEEDVAWNPIWYAQSGMGPTGWIAEMKIPLSQLRFSEEETQTWGLQVQRRILRNEELSVWQRVPQDAPGWVSEFGGLTGINSTKPQKQLEIQPFIVGTLETFEKNPENPFRNSSIRNFNFGVDGKVGITNDITLDFTINPDFGQVEADPAAIALDGFQLFFQEQRPFFIENKNVFDYRFSSPIIGGPYSSDNLFYSRRIGRQPQGSVSLEEGQFADIPQRTTILGAVKLSGKTKNGLSFGVLESFTPRIYAEISDGSSQLIEPQTNYFVARVLKDLNNRKTFLGGIFTSVIREASPETDHLHKSAKTGGIDFLHQWRNRNWYLGANVVMSHVSGSREAIHRTQLSIPHLFQRGAGHLQVDSTRTSLTGSGGDIKLGKAGKGNIQGELGFTWRSPELDLNDIGFLREADIFQHYTGVSYRSINSFGIFRNAKVSYKHWFNFDFEGKLNYVDWDVSGEATFQNNWSATFGYFSQPHIFSKSLLQGGPRIKLSDQYGFWWALSTDSRKKFFINYSGWTKTGGPGSYYLLENNIGINYQPLDRFRISVTPKLTQIGHRLQFNQNLTNGADTDFVVSRLDQKTLSLVLRADVTLTPNMALQYYAEPFISQGRYNQFSLVQNPLQSFGDGQLQPLNILGREAAGANYEVDLDGDNLGDTSIRVPDFSFAQFRSNLVYRWEYRPGSELFLVWSQGLNNTAFPMDGLVSSLDEQLFSRTLESTFLIKLTYRFHR</sequence>
<evidence type="ECO:0000259" key="2">
    <source>
        <dbReference type="Pfam" id="PF19313"/>
    </source>
</evidence>
<dbReference type="Pfam" id="PF19313">
    <property type="entry name" value="DUF5916"/>
    <property type="match status" value="1"/>
</dbReference>
<gene>
    <name evidence="3" type="ORF">SAMN04488116_1303</name>
</gene>
<dbReference type="GO" id="GO:0016052">
    <property type="term" value="P:carbohydrate catabolic process"/>
    <property type="evidence" value="ECO:0007669"/>
    <property type="project" value="InterPro"/>
</dbReference>
<evidence type="ECO:0000313" key="4">
    <source>
        <dbReference type="Proteomes" id="UP000184532"/>
    </source>
</evidence>
<evidence type="ECO:0000259" key="1">
    <source>
        <dbReference type="Pfam" id="PF06452"/>
    </source>
</evidence>
<dbReference type="GO" id="GO:0004553">
    <property type="term" value="F:hydrolase activity, hydrolyzing O-glycosyl compounds"/>
    <property type="evidence" value="ECO:0007669"/>
    <property type="project" value="InterPro"/>
</dbReference>
<reference evidence="4" key="1">
    <citation type="submission" date="2016-11" db="EMBL/GenBank/DDBJ databases">
        <authorList>
            <person name="Varghese N."/>
            <person name="Submissions S."/>
        </authorList>
    </citation>
    <scope>NUCLEOTIDE SEQUENCE [LARGE SCALE GENOMIC DNA]</scope>
    <source>
        <strain evidence="4">DSM 22638</strain>
    </source>
</reference>
<dbReference type="RefSeq" id="WP_084732576.1">
    <property type="nucleotide sequence ID" value="NZ_FQWL01000002.1"/>
</dbReference>
<dbReference type="AlphaFoldDB" id="A0A1M5JZV2"/>
<dbReference type="SUPFAM" id="SSF49344">
    <property type="entry name" value="CBD9-like"/>
    <property type="match status" value="1"/>
</dbReference>
<dbReference type="EMBL" id="FQWL01000002">
    <property type="protein sequence ID" value="SHG45915.1"/>
    <property type="molecule type" value="Genomic_DNA"/>
</dbReference>
<keyword evidence="4" id="KW-1185">Reference proteome</keyword>
<proteinExistence type="predicted"/>
<feature type="domain" description="DUF5916" evidence="2">
    <location>
        <begin position="233"/>
        <end position="867"/>
    </location>
</feature>
<dbReference type="OrthoDB" id="9786766at2"/>
<feature type="domain" description="Carbohydrate-binding" evidence="1">
    <location>
        <begin position="38"/>
        <end position="193"/>
    </location>
</feature>
<name>A0A1M5JZV2_9FLAO</name>
<dbReference type="STRING" id="570519.SAMN04488116_1303"/>
<organism evidence="3 4">
    <name type="scientific">Flagellimonas flava</name>
    <dbReference type="NCBI Taxonomy" id="570519"/>
    <lineage>
        <taxon>Bacteria</taxon>
        <taxon>Pseudomonadati</taxon>
        <taxon>Bacteroidota</taxon>
        <taxon>Flavobacteriia</taxon>
        <taxon>Flavobacteriales</taxon>
        <taxon>Flavobacteriaceae</taxon>
        <taxon>Flagellimonas</taxon>
    </lineage>
</organism>
<dbReference type="GO" id="GO:0030246">
    <property type="term" value="F:carbohydrate binding"/>
    <property type="evidence" value="ECO:0007669"/>
    <property type="project" value="InterPro"/>
</dbReference>
<dbReference type="Proteomes" id="UP000184532">
    <property type="component" value="Unassembled WGS sequence"/>
</dbReference>
<dbReference type="Pfam" id="PF06452">
    <property type="entry name" value="CBM9_1"/>
    <property type="match status" value="1"/>
</dbReference>
<dbReference type="InterPro" id="IPR045670">
    <property type="entry name" value="DUF5916"/>
</dbReference>